<keyword evidence="2" id="KW-0808">Transferase</keyword>
<gene>
    <name evidence="2" type="ORF">DZF97_18220</name>
</gene>
<feature type="non-terminal residue" evidence="2">
    <location>
        <position position="1"/>
    </location>
</feature>
<dbReference type="AlphaFoldDB" id="A0A399NPW4"/>
<sequence length="110" mass="11183">TAALAVPAATAPTAAAPAAPADEVDLTRAPAAPWFGGIIDWTADDAQSYADRLGATPAVLGQSVRYPLGSDDVTYLDQFAQQAAQQGSLLFLTLEPTKPLADLTAADATA</sequence>
<dbReference type="EMBL" id="QWED01001197">
    <property type="protein sequence ID" value="RII95908.1"/>
    <property type="molecule type" value="Genomic_DNA"/>
</dbReference>
<accession>A0A399NPW4</accession>
<protein>
    <submittedName>
        <fullName evidence="2">Acyltransferase domain-containing protein</fullName>
    </submittedName>
</protein>
<dbReference type="Proteomes" id="UP000265361">
    <property type="component" value="Unassembled WGS sequence"/>
</dbReference>
<feature type="non-terminal residue" evidence="2">
    <location>
        <position position="110"/>
    </location>
</feature>
<name>A0A399NPW4_9MICO</name>
<evidence type="ECO:0000256" key="1">
    <source>
        <dbReference type="SAM" id="MobiDB-lite"/>
    </source>
</evidence>
<feature type="region of interest" description="Disordered" evidence="1">
    <location>
        <begin position="1"/>
        <end position="23"/>
    </location>
</feature>
<proteinExistence type="predicted"/>
<dbReference type="GO" id="GO:0016746">
    <property type="term" value="F:acyltransferase activity"/>
    <property type="evidence" value="ECO:0007669"/>
    <property type="project" value="UniProtKB-KW"/>
</dbReference>
<comment type="caution">
    <text evidence="2">The sequence shown here is derived from an EMBL/GenBank/DDBJ whole genome shotgun (WGS) entry which is preliminary data.</text>
</comment>
<reference evidence="2 3" key="1">
    <citation type="submission" date="2018-08" db="EMBL/GenBank/DDBJ databases">
        <title>Genome Sequence of Clavibacter michiganensis Subspecies type strains, and the Atypical Peach-Colored Strains Isolated from Tomato.</title>
        <authorList>
            <person name="Osdaghi E."/>
            <person name="Portier P."/>
            <person name="Briand M."/>
            <person name="Jacques M.-A."/>
        </authorList>
    </citation>
    <scope>NUCLEOTIDE SEQUENCE [LARGE SCALE GENOMIC DNA]</scope>
    <source>
        <strain evidence="2 3">CFBP 7577</strain>
    </source>
</reference>
<organism evidence="2 3">
    <name type="scientific">Clavibacter nebraskensis</name>
    <dbReference type="NCBI Taxonomy" id="31963"/>
    <lineage>
        <taxon>Bacteria</taxon>
        <taxon>Bacillati</taxon>
        <taxon>Actinomycetota</taxon>
        <taxon>Actinomycetes</taxon>
        <taxon>Micrococcales</taxon>
        <taxon>Microbacteriaceae</taxon>
        <taxon>Clavibacter</taxon>
    </lineage>
</organism>
<evidence type="ECO:0000313" key="2">
    <source>
        <dbReference type="EMBL" id="RII95908.1"/>
    </source>
</evidence>
<feature type="compositionally biased region" description="Low complexity" evidence="1">
    <location>
        <begin position="1"/>
        <end position="21"/>
    </location>
</feature>
<keyword evidence="2" id="KW-0012">Acyltransferase</keyword>
<evidence type="ECO:0000313" key="3">
    <source>
        <dbReference type="Proteomes" id="UP000265361"/>
    </source>
</evidence>